<dbReference type="EC" id="4.2.1.3" evidence="12"/>
<dbReference type="GO" id="GO:0051539">
    <property type="term" value="F:4 iron, 4 sulfur cluster binding"/>
    <property type="evidence" value="ECO:0007669"/>
    <property type="project" value="UniProtKB-KW"/>
</dbReference>
<dbReference type="InterPro" id="IPR000573">
    <property type="entry name" value="AconitaseA/IPMdHydase_ssu_swvl"/>
</dbReference>
<keyword evidence="6" id="KW-0479">Metal-binding</keyword>
<evidence type="ECO:0000256" key="1">
    <source>
        <dbReference type="ARBA" id="ARBA00001966"/>
    </source>
</evidence>
<dbReference type="OrthoDB" id="9764318at2"/>
<evidence type="ECO:0000259" key="15">
    <source>
        <dbReference type="Pfam" id="PF00694"/>
    </source>
</evidence>
<feature type="domain" description="Aconitase/3-isopropylmalate dehydratase large subunit alpha/beta/alpha" evidence="14">
    <location>
        <begin position="75"/>
        <end position="579"/>
    </location>
</feature>
<dbReference type="SUPFAM" id="SSF52016">
    <property type="entry name" value="LeuD/IlvD-like"/>
    <property type="match status" value="1"/>
</dbReference>
<evidence type="ECO:0000256" key="11">
    <source>
        <dbReference type="ARBA" id="ARBA00023501"/>
    </source>
</evidence>
<gene>
    <name evidence="16" type="ORF">SAMN05216210_1711</name>
</gene>
<organism evidence="16 17">
    <name type="scientific">Halopseudomonas salegens</name>
    <dbReference type="NCBI Taxonomy" id="1434072"/>
    <lineage>
        <taxon>Bacteria</taxon>
        <taxon>Pseudomonadati</taxon>
        <taxon>Pseudomonadota</taxon>
        <taxon>Gammaproteobacteria</taxon>
        <taxon>Pseudomonadales</taxon>
        <taxon>Pseudomonadaceae</taxon>
        <taxon>Halopseudomonas</taxon>
    </lineage>
</organism>
<dbReference type="FunFam" id="3.30.499.10:FF:000002">
    <property type="entry name" value="Aconitate hydratase"/>
    <property type="match status" value="1"/>
</dbReference>
<evidence type="ECO:0000256" key="2">
    <source>
        <dbReference type="ARBA" id="ARBA00004717"/>
    </source>
</evidence>
<dbReference type="PRINTS" id="PR00415">
    <property type="entry name" value="ACONITASE"/>
</dbReference>
<evidence type="ECO:0000256" key="7">
    <source>
        <dbReference type="ARBA" id="ARBA00022884"/>
    </source>
</evidence>
<dbReference type="SUPFAM" id="SSF53732">
    <property type="entry name" value="Aconitase iron-sulfur domain"/>
    <property type="match status" value="1"/>
</dbReference>
<name>A0A1H2FQK5_9GAMM</name>
<dbReference type="UniPathway" id="UPA00223">
    <property type="reaction ID" value="UER00718"/>
</dbReference>
<dbReference type="Gene3D" id="3.30.499.10">
    <property type="entry name" value="Aconitase, domain 3"/>
    <property type="match status" value="2"/>
</dbReference>
<comment type="function">
    <text evidence="12">Catalyzes the isomerization of citrate to isocitrate via cis-aconitate.</text>
</comment>
<keyword evidence="4 12" id="KW-0004">4Fe-4S</keyword>
<keyword evidence="10 12" id="KW-0456">Lyase</keyword>
<dbReference type="Proteomes" id="UP000243924">
    <property type="component" value="Chromosome I"/>
</dbReference>
<evidence type="ECO:0000256" key="10">
    <source>
        <dbReference type="ARBA" id="ARBA00023239"/>
    </source>
</evidence>
<evidence type="ECO:0000256" key="3">
    <source>
        <dbReference type="ARBA" id="ARBA00007185"/>
    </source>
</evidence>
<dbReference type="STRING" id="1434072.SAMN05216210_1711"/>
<dbReference type="Gene3D" id="6.10.190.10">
    <property type="match status" value="1"/>
</dbReference>
<dbReference type="InterPro" id="IPR018136">
    <property type="entry name" value="Aconitase_4Fe-4S_BS"/>
</dbReference>
<dbReference type="InterPro" id="IPR015931">
    <property type="entry name" value="Acnase/IPM_dHydase_lsu_aba_1/3"/>
</dbReference>
<dbReference type="GO" id="GO:0006099">
    <property type="term" value="P:tricarboxylic acid cycle"/>
    <property type="evidence" value="ECO:0007669"/>
    <property type="project" value="UniProtKB-UniPathway"/>
</dbReference>
<dbReference type="FunFam" id="3.20.19.10:FF:000001">
    <property type="entry name" value="Aconitate hydratase"/>
    <property type="match status" value="1"/>
</dbReference>
<keyword evidence="5" id="KW-0816">Tricarboxylic acid cycle</keyword>
<evidence type="ECO:0000259" key="14">
    <source>
        <dbReference type="Pfam" id="PF00330"/>
    </source>
</evidence>
<dbReference type="PROSITE" id="PS01244">
    <property type="entry name" value="ACONITASE_2"/>
    <property type="match status" value="1"/>
</dbReference>
<reference evidence="17" key="1">
    <citation type="submission" date="2016-10" db="EMBL/GenBank/DDBJ databases">
        <authorList>
            <person name="Varghese N."/>
            <person name="Submissions S."/>
        </authorList>
    </citation>
    <scope>NUCLEOTIDE SEQUENCE [LARGE SCALE GENOMIC DNA]</scope>
    <source>
        <strain evidence="17">CECT 8338</strain>
    </source>
</reference>
<comment type="cofactor">
    <cofactor evidence="1">
        <name>[4Fe-4S] cluster</name>
        <dbReference type="ChEBI" id="CHEBI:49883"/>
    </cofactor>
</comment>
<keyword evidence="7" id="KW-0694">RNA-binding</keyword>
<dbReference type="PANTHER" id="PTHR11670">
    <property type="entry name" value="ACONITASE/IRON-RESPONSIVE ELEMENT FAMILY MEMBER"/>
    <property type="match status" value="1"/>
</dbReference>
<evidence type="ECO:0000256" key="4">
    <source>
        <dbReference type="ARBA" id="ARBA00022485"/>
    </source>
</evidence>
<accession>A0A1H2FQK5</accession>
<dbReference type="CDD" id="cd01586">
    <property type="entry name" value="AcnA_IRP"/>
    <property type="match status" value="1"/>
</dbReference>
<feature type="region of interest" description="Disordered" evidence="13">
    <location>
        <begin position="406"/>
        <end position="426"/>
    </location>
</feature>
<keyword evidence="8 12" id="KW-0408">Iron</keyword>
<protein>
    <recommendedName>
        <fullName evidence="12">Aconitate hydratase</fullName>
        <shortName evidence="12">Aconitase</shortName>
        <ecNumber evidence="12">4.2.1.3</ecNumber>
    </recommendedName>
</protein>
<evidence type="ECO:0000256" key="12">
    <source>
        <dbReference type="RuleBase" id="RU361275"/>
    </source>
</evidence>
<proteinExistence type="inferred from homology"/>
<dbReference type="Gene3D" id="3.20.19.10">
    <property type="entry name" value="Aconitase, domain 4"/>
    <property type="match status" value="1"/>
</dbReference>
<dbReference type="InterPro" id="IPR001030">
    <property type="entry name" value="Acoase/IPM_deHydtase_lsu_aba"/>
</dbReference>
<evidence type="ECO:0000313" key="17">
    <source>
        <dbReference type="Proteomes" id="UP000243924"/>
    </source>
</evidence>
<dbReference type="FunFam" id="3.30.499.10:FF:000009">
    <property type="entry name" value="Aconitate hydratase"/>
    <property type="match status" value="1"/>
</dbReference>
<dbReference type="AlphaFoldDB" id="A0A1H2FQK5"/>
<evidence type="ECO:0000256" key="8">
    <source>
        <dbReference type="ARBA" id="ARBA00023004"/>
    </source>
</evidence>
<dbReference type="EMBL" id="LT629787">
    <property type="protein sequence ID" value="SDU09238.1"/>
    <property type="molecule type" value="Genomic_DNA"/>
</dbReference>
<dbReference type="GO" id="GO:0003994">
    <property type="term" value="F:aconitate hydratase activity"/>
    <property type="evidence" value="ECO:0007669"/>
    <property type="project" value="UniProtKB-EC"/>
</dbReference>
<dbReference type="Pfam" id="PF00330">
    <property type="entry name" value="Aconitase"/>
    <property type="match status" value="1"/>
</dbReference>
<keyword evidence="17" id="KW-1185">Reference proteome</keyword>
<sequence>MTVKNSLDSLQTLAVGDTSYHYHSLPKAAEKLGDISRLPMSLKVLLENLLRNEDGKTVTLADCQAVVDWLKDQRSTREIQYRPARVLMQDFTGVPAVVDLAAMRDAVAKAGGDPQQINPLSPVDLVIDHSVMVDHFADASAFKDNVAIEMERNGERYAFLRWGQQAFDNFRVVPPGTGICHQVNLEYLAESVWAEERDGEQWAYPDTLVGTDSHTTMVNGLGVLGWGVGGIEAEAAMLGQPVSMLIPEVVGFKLTGKMKEGMTATDLVLTVTQMLRARGVVGKFVEFYGDGLADLSLADRATIANMAPEYGATCGFFPVDDVTINYLRQTGRPDAVIERVEAYCKTQGLWRESGHEPVFTATLHLDMNEVEASLAGPKRPQDRVALGDVPRAFDDLLALQVTPDDEAEARLESEGGGGTAVGSHSGATTVEIDGEEHVLKHGAVVIAAITSCTNTSNPSVMMAAGLVAKKALEKGLQRKPWVKSSLAPGSKVVTDYLAKAGLNDYLDKLGFNLVGYGCTTCIGNSGPLPEAIGKAITEHDLVVSSVLSGNRNFEGRVHQQVKANWLASPPLVVAYALAGNTRMNLAKEPLGLDADNKPVYLQDVWPSNAEIAEAVAMVEQSMFRERYADVFSGDEHWQGIEVPDSSTYAWDDKSSYVQNPPYFEHIDQPLKPVEPVKQACVLAVFGDSITTDHISPAGSIKASSPAGEYLQSLGIKPDDFNSYGSRRGNHQVMMRGTFANIRIRNLMLAGEEGGETIHVPSGERQSIYDAAMRYQKEDTPLVILAGKEYGTGSSRDWAAKGTNLLGIKAVIAESFERIHRSNLVGMGVLPLQFQDGQGVAALGLDGHERIDIQGLDDDLKPGQSLPVVATRTNGDQVKFEVLCRIDTGNEIDYFKAGGILHYVLRGLLAG</sequence>
<dbReference type="InterPro" id="IPR006249">
    <property type="entry name" value="Aconitase/IRP2"/>
</dbReference>
<comment type="pathway">
    <text evidence="2">Carbohydrate metabolism; tricarboxylic acid cycle; isocitrate from oxaloacetate: step 2/2.</text>
</comment>
<feature type="domain" description="Aconitase A/isopropylmalate dehydratase small subunit swivel" evidence="15">
    <location>
        <begin position="708"/>
        <end position="835"/>
    </location>
</feature>
<comment type="similarity">
    <text evidence="3 12">Belongs to the aconitase/IPM isomerase family.</text>
</comment>
<keyword evidence="9 12" id="KW-0411">Iron-sulfur</keyword>
<evidence type="ECO:0000313" key="16">
    <source>
        <dbReference type="EMBL" id="SDU09238.1"/>
    </source>
</evidence>
<dbReference type="InterPro" id="IPR015928">
    <property type="entry name" value="Aconitase/3IPM_dehydase_swvl"/>
</dbReference>
<comment type="catalytic activity">
    <reaction evidence="11 12">
        <text>citrate = D-threo-isocitrate</text>
        <dbReference type="Rhea" id="RHEA:10336"/>
        <dbReference type="ChEBI" id="CHEBI:15562"/>
        <dbReference type="ChEBI" id="CHEBI:16947"/>
        <dbReference type="EC" id="4.2.1.3"/>
    </reaction>
</comment>
<evidence type="ECO:0000256" key="13">
    <source>
        <dbReference type="SAM" id="MobiDB-lite"/>
    </source>
</evidence>
<dbReference type="GO" id="GO:0003723">
    <property type="term" value="F:RNA binding"/>
    <property type="evidence" value="ECO:0007669"/>
    <property type="project" value="UniProtKB-KW"/>
</dbReference>
<dbReference type="CDD" id="cd01580">
    <property type="entry name" value="AcnA_IRP_Swivel"/>
    <property type="match status" value="1"/>
</dbReference>
<dbReference type="GO" id="GO:0046872">
    <property type="term" value="F:metal ion binding"/>
    <property type="evidence" value="ECO:0007669"/>
    <property type="project" value="UniProtKB-KW"/>
</dbReference>
<evidence type="ECO:0000256" key="9">
    <source>
        <dbReference type="ARBA" id="ARBA00023014"/>
    </source>
</evidence>
<evidence type="ECO:0000256" key="6">
    <source>
        <dbReference type="ARBA" id="ARBA00022723"/>
    </source>
</evidence>
<dbReference type="RefSeq" id="WP_092385974.1">
    <property type="nucleotide sequence ID" value="NZ_LT629787.1"/>
</dbReference>
<dbReference type="NCBIfam" id="TIGR01341">
    <property type="entry name" value="aconitase_1"/>
    <property type="match status" value="1"/>
</dbReference>
<dbReference type="PROSITE" id="PS00450">
    <property type="entry name" value="ACONITASE_1"/>
    <property type="match status" value="1"/>
</dbReference>
<dbReference type="InterPro" id="IPR044137">
    <property type="entry name" value="AcnA_IRP_Swivel"/>
</dbReference>
<dbReference type="Pfam" id="PF00694">
    <property type="entry name" value="Aconitase_C"/>
    <property type="match status" value="1"/>
</dbReference>
<dbReference type="NCBIfam" id="NF009520">
    <property type="entry name" value="PRK12881.1"/>
    <property type="match status" value="1"/>
</dbReference>
<dbReference type="InterPro" id="IPR036008">
    <property type="entry name" value="Aconitase_4Fe-4S_dom"/>
</dbReference>
<dbReference type="NCBIfam" id="NF006757">
    <property type="entry name" value="PRK09277.1"/>
    <property type="match status" value="1"/>
</dbReference>
<evidence type="ECO:0000256" key="5">
    <source>
        <dbReference type="ARBA" id="ARBA00022532"/>
    </source>
</evidence>